<feature type="transmembrane region" description="Helical" evidence="7">
    <location>
        <begin position="138"/>
        <end position="159"/>
    </location>
</feature>
<comment type="similarity">
    <text evidence="2">Belongs to the UPF0718 family.</text>
</comment>
<evidence type="ECO:0000313" key="8">
    <source>
        <dbReference type="EMBL" id="ASJ14457.1"/>
    </source>
</evidence>
<keyword evidence="6 7" id="KW-0472">Membrane</keyword>
<dbReference type="InterPro" id="IPR005524">
    <property type="entry name" value="DUF318"/>
</dbReference>
<evidence type="ECO:0000256" key="2">
    <source>
        <dbReference type="ARBA" id="ARBA00006386"/>
    </source>
</evidence>
<evidence type="ECO:0000256" key="4">
    <source>
        <dbReference type="ARBA" id="ARBA00022692"/>
    </source>
</evidence>
<dbReference type="GeneID" id="33328115"/>
<feature type="transmembrane region" description="Helical" evidence="7">
    <location>
        <begin position="6"/>
        <end position="21"/>
    </location>
</feature>
<organism evidence="8 9">
    <name type="scientific">Thermococcus radiotolerans</name>
    <dbReference type="NCBI Taxonomy" id="187880"/>
    <lineage>
        <taxon>Archaea</taxon>
        <taxon>Methanobacteriati</taxon>
        <taxon>Methanobacteriota</taxon>
        <taxon>Thermococci</taxon>
        <taxon>Thermococcales</taxon>
        <taxon>Thermococcaceae</taxon>
        <taxon>Thermococcus</taxon>
    </lineage>
</organism>
<evidence type="ECO:0000313" key="9">
    <source>
        <dbReference type="Proteomes" id="UP000250085"/>
    </source>
</evidence>
<dbReference type="OrthoDB" id="112323at2157"/>
<keyword evidence="3" id="KW-1003">Cell membrane</keyword>
<keyword evidence="5 7" id="KW-1133">Transmembrane helix</keyword>
<accession>A0A2Z2N0K7</accession>
<sequence>MSTTTLFINVLALVCLLVGFWKDEAKARRALRVAAKSFVRILPTMLAIILIIGLMSGFVPEKTISGIVGNEAGLVGILTVAFLGAILHIPSLIAFPLAASLLEKGASVTSVAVFITTLTMIGFVTLPLEMRILGNKLALLRNALSFIVAIIIGLIMGAIL</sequence>
<feature type="transmembrane region" description="Helical" evidence="7">
    <location>
        <begin position="41"/>
        <end position="60"/>
    </location>
</feature>
<evidence type="ECO:0000256" key="6">
    <source>
        <dbReference type="ARBA" id="ARBA00023136"/>
    </source>
</evidence>
<gene>
    <name evidence="8" type="ORF">A3L10_04665</name>
</gene>
<protein>
    <submittedName>
        <fullName evidence="8">Permease</fullName>
    </submittedName>
</protein>
<dbReference type="KEGG" id="trl:A3L10_04665"/>
<evidence type="ECO:0000256" key="7">
    <source>
        <dbReference type="SAM" id="Phobius"/>
    </source>
</evidence>
<comment type="subcellular location">
    <subcellularLocation>
        <location evidence="1">Cell membrane</location>
        <topology evidence="1">Multi-pass membrane protein</topology>
    </subcellularLocation>
</comment>
<dbReference type="RefSeq" id="WP_088866599.1">
    <property type="nucleotide sequence ID" value="NZ_CP015106.1"/>
</dbReference>
<dbReference type="Proteomes" id="UP000250085">
    <property type="component" value="Chromosome"/>
</dbReference>
<keyword evidence="9" id="KW-1185">Reference proteome</keyword>
<feature type="transmembrane region" description="Helical" evidence="7">
    <location>
        <begin position="107"/>
        <end position="126"/>
    </location>
</feature>
<keyword evidence="4 7" id="KW-0812">Transmembrane</keyword>
<dbReference type="EMBL" id="CP015106">
    <property type="protein sequence ID" value="ASJ14457.1"/>
    <property type="molecule type" value="Genomic_DNA"/>
</dbReference>
<proteinExistence type="inferred from homology"/>
<evidence type="ECO:0000256" key="3">
    <source>
        <dbReference type="ARBA" id="ARBA00022475"/>
    </source>
</evidence>
<dbReference type="Pfam" id="PF03773">
    <property type="entry name" value="ArsP_1"/>
    <property type="match status" value="1"/>
</dbReference>
<dbReference type="GO" id="GO:0005886">
    <property type="term" value="C:plasma membrane"/>
    <property type="evidence" value="ECO:0007669"/>
    <property type="project" value="UniProtKB-SubCell"/>
</dbReference>
<feature type="transmembrane region" description="Helical" evidence="7">
    <location>
        <begin position="72"/>
        <end position="95"/>
    </location>
</feature>
<evidence type="ECO:0000256" key="5">
    <source>
        <dbReference type="ARBA" id="ARBA00022989"/>
    </source>
</evidence>
<dbReference type="AlphaFoldDB" id="A0A2Z2N0K7"/>
<name>A0A2Z2N0K7_9EURY</name>
<evidence type="ECO:0000256" key="1">
    <source>
        <dbReference type="ARBA" id="ARBA00004651"/>
    </source>
</evidence>
<reference evidence="8 9" key="1">
    <citation type="submission" date="2016-04" db="EMBL/GenBank/DDBJ databases">
        <title>Complete genome sequence of Thermococcus radiotolerans type strain EJ2.</title>
        <authorList>
            <person name="Oger P.M."/>
        </authorList>
    </citation>
    <scope>NUCLEOTIDE SEQUENCE [LARGE SCALE GENOMIC DNA]</scope>
    <source>
        <strain evidence="8 9">EJ2</strain>
    </source>
</reference>